<proteinExistence type="predicted"/>
<dbReference type="SMART" id="SM00409">
    <property type="entry name" value="IG"/>
    <property type="match status" value="3"/>
</dbReference>
<keyword evidence="3" id="KW-0677">Repeat</keyword>
<evidence type="ECO:0000256" key="7">
    <source>
        <dbReference type="SAM" id="Phobius"/>
    </source>
</evidence>
<feature type="region of interest" description="Disordered" evidence="6">
    <location>
        <begin position="782"/>
        <end position="816"/>
    </location>
</feature>
<evidence type="ECO:0000256" key="1">
    <source>
        <dbReference type="ARBA" id="ARBA00022614"/>
    </source>
</evidence>
<dbReference type="SUPFAM" id="SSF48726">
    <property type="entry name" value="Immunoglobulin"/>
    <property type="match status" value="3"/>
</dbReference>
<dbReference type="InterPro" id="IPR013783">
    <property type="entry name" value="Ig-like_fold"/>
</dbReference>
<evidence type="ECO:0000256" key="6">
    <source>
        <dbReference type="SAM" id="MobiDB-lite"/>
    </source>
</evidence>
<reference evidence="9 10" key="2">
    <citation type="submission" date="2019-01" db="EMBL/GenBank/DDBJ databases">
        <title>The decoding of complex shrimp genome reveals the adaptation for benthos swimmer, frequently molting mechanism and breeding impact on genome.</title>
        <authorList>
            <person name="Sun Y."/>
            <person name="Gao Y."/>
            <person name="Yu Y."/>
        </authorList>
    </citation>
    <scope>NUCLEOTIDE SEQUENCE [LARGE SCALE GENOMIC DNA]</scope>
    <source>
        <tissue evidence="9">Muscle</tissue>
    </source>
</reference>
<keyword evidence="7" id="KW-0812">Transmembrane</keyword>
<gene>
    <name evidence="9" type="ORF">C7M84_011277</name>
</gene>
<evidence type="ECO:0000313" key="10">
    <source>
        <dbReference type="Proteomes" id="UP000283509"/>
    </source>
</evidence>
<feature type="domain" description="Ig-like" evidence="8">
    <location>
        <begin position="606"/>
        <end position="692"/>
    </location>
</feature>
<dbReference type="FunFam" id="2.60.40.10:FF:000032">
    <property type="entry name" value="palladin isoform X1"/>
    <property type="match status" value="1"/>
</dbReference>
<dbReference type="Gene3D" id="3.80.10.10">
    <property type="entry name" value="Ribonuclease Inhibitor"/>
    <property type="match status" value="3"/>
</dbReference>
<dbReference type="InterPro" id="IPR007110">
    <property type="entry name" value="Ig-like_dom"/>
</dbReference>
<dbReference type="InterPro" id="IPR036179">
    <property type="entry name" value="Ig-like_dom_sf"/>
</dbReference>
<dbReference type="FunFam" id="3.80.10.10:FF:001164">
    <property type="entry name" value="GH01279p"/>
    <property type="match status" value="2"/>
</dbReference>
<dbReference type="EMBL" id="QCYY01002426">
    <property type="protein sequence ID" value="ROT70428.1"/>
    <property type="molecule type" value="Genomic_DNA"/>
</dbReference>
<dbReference type="AlphaFoldDB" id="A0A423T2E5"/>
<dbReference type="SMART" id="SM00364">
    <property type="entry name" value="LRR_BAC"/>
    <property type="match status" value="6"/>
</dbReference>
<evidence type="ECO:0000259" key="8">
    <source>
        <dbReference type="PROSITE" id="PS50835"/>
    </source>
</evidence>
<dbReference type="Proteomes" id="UP000283509">
    <property type="component" value="Unassembled WGS sequence"/>
</dbReference>
<evidence type="ECO:0000313" key="9">
    <source>
        <dbReference type="EMBL" id="ROT70428.1"/>
    </source>
</evidence>
<evidence type="ECO:0000256" key="4">
    <source>
        <dbReference type="ARBA" id="ARBA00023157"/>
    </source>
</evidence>
<evidence type="ECO:0000256" key="2">
    <source>
        <dbReference type="ARBA" id="ARBA00022729"/>
    </source>
</evidence>
<dbReference type="InterPro" id="IPR032675">
    <property type="entry name" value="LRR_dom_sf"/>
</dbReference>
<feature type="domain" description="Ig-like" evidence="8">
    <location>
        <begin position="513"/>
        <end position="601"/>
    </location>
</feature>
<reference evidence="9 10" key="1">
    <citation type="submission" date="2018-04" db="EMBL/GenBank/DDBJ databases">
        <authorList>
            <person name="Zhang X."/>
            <person name="Yuan J."/>
            <person name="Li F."/>
            <person name="Xiang J."/>
        </authorList>
    </citation>
    <scope>NUCLEOTIDE SEQUENCE [LARGE SCALE GENOMIC DNA]</scope>
    <source>
        <tissue evidence="9">Muscle</tissue>
    </source>
</reference>
<dbReference type="SUPFAM" id="SSF52058">
    <property type="entry name" value="L domain-like"/>
    <property type="match status" value="1"/>
</dbReference>
<keyword evidence="10" id="KW-1185">Reference proteome</keyword>
<dbReference type="Pfam" id="PF07679">
    <property type="entry name" value="I-set"/>
    <property type="match status" value="2"/>
</dbReference>
<dbReference type="SMART" id="SM00408">
    <property type="entry name" value="IGc2"/>
    <property type="match status" value="3"/>
</dbReference>
<keyword evidence="1" id="KW-0433">Leucine-rich repeat</keyword>
<keyword evidence="2" id="KW-0732">Signal</keyword>
<name>A0A423T2E5_PENVA</name>
<dbReference type="InterPro" id="IPR013098">
    <property type="entry name" value="Ig_I-set"/>
</dbReference>
<keyword evidence="7" id="KW-1133">Transmembrane helix</keyword>
<keyword evidence="7" id="KW-0472">Membrane</keyword>
<dbReference type="PRINTS" id="PR00019">
    <property type="entry name" value="LEURICHRPT"/>
</dbReference>
<comment type="caution">
    <text evidence="9">The sequence shown here is derived from an EMBL/GenBank/DDBJ whole genome shotgun (WGS) entry which is preliminary data.</text>
</comment>
<evidence type="ECO:0000256" key="5">
    <source>
        <dbReference type="ARBA" id="ARBA00023319"/>
    </source>
</evidence>
<keyword evidence="5" id="KW-0393">Immunoglobulin domain</keyword>
<dbReference type="SMART" id="SM00365">
    <property type="entry name" value="LRR_SD22"/>
    <property type="match status" value="7"/>
</dbReference>
<dbReference type="PROSITE" id="PS50835">
    <property type="entry name" value="IG_LIKE"/>
    <property type="match status" value="3"/>
</dbReference>
<feature type="domain" description="Ig-like" evidence="8">
    <location>
        <begin position="405"/>
        <end position="508"/>
    </location>
</feature>
<feature type="compositionally biased region" description="Polar residues" evidence="6">
    <location>
        <begin position="797"/>
        <end position="807"/>
    </location>
</feature>
<organism evidence="9 10">
    <name type="scientific">Penaeus vannamei</name>
    <name type="common">Whiteleg shrimp</name>
    <name type="synonym">Litopenaeus vannamei</name>
    <dbReference type="NCBI Taxonomy" id="6689"/>
    <lineage>
        <taxon>Eukaryota</taxon>
        <taxon>Metazoa</taxon>
        <taxon>Ecdysozoa</taxon>
        <taxon>Arthropoda</taxon>
        <taxon>Crustacea</taxon>
        <taxon>Multicrustacea</taxon>
        <taxon>Malacostraca</taxon>
        <taxon>Eumalacostraca</taxon>
        <taxon>Eucarida</taxon>
        <taxon>Decapoda</taxon>
        <taxon>Dendrobranchiata</taxon>
        <taxon>Penaeoidea</taxon>
        <taxon>Penaeidae</taxon>
        <taxon>Penaeus</taxon>
    </lineage>
</organism>
<evidence type="ECO:0000256" key="3">
    <source>
        <dbReference type="ARBA" id="ARBA00022737"/>
    </source>
</evidence>
<dbReference type="FunFam" id="2.60.40.10:FF:000612">
    <property type="entry name" value="palladin isoform X1"/>
    <property type="match status" value="1"/>
</dbReference>
<dbReference type="OrthoDB" id="5917255at2759"/>
<dbReference type="InterPro" id="IPR003598">
    <property type="entry name" value="Ig_sub2"/>
</dbReference>
<dbReference type="Pfam" id="PF13927">
    <property type="entry name" value="Ig_3"/>
    <property type="match status" value="1"/>
</dbReference>
<feature type="transmembrane region" description="Helical" evidence="7">
    <location>
        <begin position="705"/>
        <end position="727"/>
    </location>
</feature>
<sequence length="890" mass="98040">MNQLAVLNSVSCGDAERQLAALQLSPRHADIQDLSANKRLKLKEGDFNGLPKLKTLCLKDLGLERLPPLGNLLSLETLYLSSNRIKSVADLSLTEMAKLRELDLSRNRLTTLSSPPFRKAKLRKLDLNGNKLHRLEGLVFEHLKKLKVLKLRRNEITSFSDGVFYGLNAIENLLLDYNNITTIRKGLLFGLSSLTHLSLSQNQIDSIRPDAWEPTKHLKTLDLSNNRLVSLREGTFRALGALTELTLSHNHLAHIERDAFAPTSSLLTLDLSHNQLRWSVEDNSGAFSRLERVHTLSLAYNGIETIHAETFTPLRELSSLDMRGNQIRTLPHNPFIGLNRLTSVQLNTSSLVCDYHLSWLPGWLSSLSFNNSSIIASCSYPNRLRDRPVATISSRDFARESSPRPIISQSPKDQIALRGANVTLACVAEFGSEGDQPKFMWRKNSQLLVNFQLETLVSVVGGDGEGGAKHNVTSLLHLQNVSDEDTGEYQCVVRNHFGASYSQRANMQVHVFPYFTKRPASVEVRIGDVARLECAAEGSPTPEISLVKDGIDFPAARERRIHVYNNETIFFIKPVKSDDEGQYTCIAKNAAGVASSHASLTVRETPKFTKGLKDRVARLGDNAVLECQGTGKPTPKLTWTKDGDVIKENEHYVLVKDSQYLLILDTKMDDAGTYVCELTNILGTVRGPINLSIRRDITSTSTTTGIVMMAVVGCVVITSLVWVVIIYQTRKRPQAGSLGPPPAYPREDVLGRYPAHLPTHHHLPSDLVHTFTPLLANSHETYTTAGQDSGSEHSSGKDSGTGDSAQRSNEDLLPLDLSRPGLRRSLIICADNGSASVLRGASASKKGFKFTSPPSTITNLTFSFSTSGSTPLSDGRSCSPFCAYLSLSFN</sequence>
<dbReference type="Gene3D" id="2.60.40.10">
    <property type="entry name" value="Immunoglobulins"/>
    <property type="match status" value="3"/>
</dbReference>
<dbReference type="STRING" id="6689.A0A423T2E5"/>
<dbReference type="PROSITE" id="PS51450">
    <property type="entry name" value="LRR"/>
    <property type="match status" value="6"/>
</dbReference>
<accession>A0A423T2E5</accession>
<dbReference type="PANTHER" id="PTHR45842">
    <property type="entry name" value="SYNAPTIC ADHESION-LIKE MOLECULE SALM"/>
    <property type="match status" value="1"/>
</dbReference>
<dbReference type="InterPro" id="IPR003599">
    <property type="entry name" value="Ig_sub"/>
</dbReference>
<dbReference type="InterPro" id="IPR003591">
    <property type="entry name" value="Leu-rich_rpt_typical-subtyp"/>
</dbReference>
<dbReference type="InterPro" id="IPR050467">
    <property type="entry name" value="LRFN"/>
</dbReference>
<protein>
    <recommendedName>
        <fullName evidence="8">Ig-like domain-containing protein</fullName>
    </recommendedName>
</protein>
<keyword evidence="4" id="KW-1015">Disulfide bond</keyword>
<dbReference type="InterPro" id="IPR001611">
    <property type="entry name" value="Leu-rich_rpt"/>
</dbReference>
<dbReference type="SMART" id="SM00369">
    <property type="entry name" value="LRR_TYP"/>
    <property type="match status" value="11"/>
</dbReference>
<dbReference type="Pfam" id="PF13855">
    <property type="entry name" value="LRR_8"/>
    <property type="match status" value="4"/>
</dbReference>